<dbReference type="AlphaFoldDB" id="A0A452Z6Y3"/>
<evidence type="ECO:0000256" key="1">
    <source>
        <dbReference type="PROSITE-ProRule" id="PRU10141"/>
    </source>
</evidence>
<dbReference type="EnsemblPlants" id="AET1Gv20652500.16">
    <property type="protein sequence ID" value="AET1Gv20652500.16"/>
    <property type="gene ID" value="AET1Gv20652500"/>
</dbReference>
<organism evidence="2 3">
    <name type="scientific">Aegilops tauschii subsp. strangulata</name>
    <name type="common">Goatgrass</name>
    <dbReference type="NCBI Taxonomy" id="200361"/>
    <lineage>
        <taxon>Eukaryota</taxon>
        <taxon>Viridiplantae</taxon>
        <taxon>Streptophyta</taxon>
        <taxon>Embryophyta</taxon>
        <taxon>Tracheophyta</taxon>
        <taxon>Spermatophyta</taxon>
        <taxon>Magnoliopsida</taxon>
        <taxon>Liliopsida</taxon>
        <taxon>Poales</taxon>
        <taxon>Poaceae</taxon>
        <taxon>BOP clade</taxon>
        <taxon>Pooideae</taxon>
        <taxon>Triticodae</taxon>
        <taxon>Triticeae</taxon>
        <taxon>Triticinae</taxon>
        <taxon>Aegilops</taxon>
    </lineage>
</organism>
<dbReference type="GO" id="GO:0005524">
    <property type="term" value="F:ATP binding"/>
    <property type="evidence" value="ECO:0007669"/>
    <property type="project" value="UniProtKB-UniRule"/>
</dbReference>
<protein>
    <recommendedName>
        <fullName evidence="4">Protein kinase domain-containing protein</fullName>
    </recommendedName>
</protein>
<keyword evidence="1" id="KW-0547">Nucleotide-binding</keyword>
<keyword evidence="3" id="KW-1185">Reference proteome</keyword>
<evidence type="ECO:0008006" key="4">
    <source>
        <dbReference type="Google" id="ProtNLM"/>
    </source>
</evidence>
<reference evidence="3" key="2">
    <citation type="journal article" date="2017" name="Nat. Plants">
        <title>The Aegilops tauschii genome reveals multiple impacts of transposons.</title>
        <authorList>
            <person name="Zhao G."/>
            <person name="Zou C."/>
            <person name="Li K."/>
            <person name="Wang K."/>
            <person name="Li T."/>
            <person name="Gao L."/>
            <person name="Zhang X."/>
            <person name="Wang H."/>
            <person name="Yang Z."/>
            <person name="Liu X."/>
            <person name="Jiang W."/>
            <person name="Mao L."/>
            <person name="Kong X."/>
            <person name="Jiao Y."/>
            <person name="Jia J."/>
        </authorList>
    </citation>
    <scope>NUCLEOTIDE SEQUENCE [LARGE SCALE GENOMIC DNA]</scope>
    <source>
        <strain evidence="3">cv. AL8/78</strain>
    </source>
</reference>
<name>A0A452Z6Y3_AEGTS</name>
<keyword evidence="1" id="KW-0067">ATP-binding</keyword>
<dbReference type="InterPro" id="IPR011009">
    <property type="entry name" value="Kinase-like_dom_sf"/>
</dbReference>
<reference evidence="2" key="3">
    <citation type="journal article" date="2017" name="Nature">
        <title>Genome sequence of the progenitor of the wheat D genome Aegilops tauschii.</title>
        <authorList>
            <person name="Luo M.C."/>
            <person name="Gu Y.Q."/>
            <person name="Puiu D."/>
            <person name="Wang H."/>
            <person name="Twardziok S.O."/>
            <person name="Deal K.R."/>
            <person name="Huo N."/>
            <person name="Zhu T."/>
            <person name="Wang L."/>
            <person name="Wang Y."/>
            <person name="McGuire P.E."/>
            <person name="Liu S."/>
            <person name="Long H."/>
            <person name="Ramasamy R.K."/>
            <person name="Rodriguez J.C."/>
            <person name="Van S.L."/>
            <person name="Yuan L."/>
            <person name="Wang Z."/>
            <person name="Xia Z."/>
            <person name="Xiao L."/>
            <person name="Anderson O.D."/>
            <person name="Ouyang S."/>
            <person name="Liang Y."/>
            <person name="Zimin A.V."/>
            <person name="Pertea G."/>
            <person name="Qi P."/>
            <person name="Bennetzen J.L."/>
            <person name="Dai X."/>
            <person name="Dawson M.W."/>
            <person name="Muller H.G."/>
            <person name="Kugler K."/>
            <person name="Rivarola-Duarte L."/>
            <person name="Spannagl M."/>
            <person name="Mayer K.F.X."/>
            <person name="Lu F.H."/>
            <person name="Bevan M.W."/>
            <person name="Leroy P."/>
            <person name="Li P."/>
            <person name="You F.M."/>
            <person name="Sun Q."/>
            <person name="Liu Z."/>
            <person name="Lyons E."/>
            <person name="Wicker T."/>
            <person name="Salzberg S.L."/>
            <person name="Devos K.M."/>
            <person name="Dvorak J."/>
        </authorList>
    </citation>
    <scope>NUCLEOTIDE SEQUENCE [LARGE SCALE GENOMIC DNA]</scope>
    <source>
        <strain evidence="2">cv. AL8/78</strain>
    </source>
</reference>
<dbReference type="PROSITE" id="PS00107">
    <property type="entry name" value="PROTEIN_KINASE_ATP"/>
    <property type="match status" value="1"/>
</dbReference>
<dbReference type="SUPFAM" id="SSF56112">
    <property type="entry name" value="Protein kinase-like (PK-like)"/>
    <property type="match status" value="1"/>
</dbReference>
<evidence type="ECO:0000313" key="2">
    <source>
        <dbReference type="EnsemblPlants" id="AET1Gv20652500.16"/>
    </source>
</evidence>
<feature type="binding site" evidence="1">
    <location>
        <position position="53"/>
    </location>
    <ligand>
        <name>ATP</name>
        <dbReference type="ChEBI" id="CHEBI:30616"/>
    </ligand>
</feature>
<proteinExistence type="predicted"/>
<evidence type="ECO:0000313" key="3">
    <source>
        <dbReference type="Proteomes" id="UP000015105"/>
    </source>
</evidence>
<reference evidence="2" key="4">
    <citation type="submission" date="2019-03" db="UniProtKB">
        <authorList>
            <consortium name="EnsemblPlants"/>
        </authorList>
    </citation>
    <scope>IDENTIFICATION</scope>
</reference>
<dbReference type="Gramene" id="AET1Gv20652500.16">
    <property type="protein sequence ID" value="AET1Gv20652500.16"/>
    <property type="gene ID" value="AET1Gv20652500"/>
</dbReference>
<accession>A0A452Z6Y3</accession>
<dbReference type="Proteomes" id="UP000015105">
    <property type="component" value="Chromosome 1D"/>
</dbReference>
<dbReference type="Gene3D" id="3.30.200.20">
    <property type="entry name" value="Phosphorylase Kinase, domain 1"/>
    <property type="match status" value="1"/>
</dbReference>
<reference evidence="2" key="5">
    <citation type="journal article" date="2021" name="G3 (Bethesda)">
        <title>Aegilops tauschii genome assembly Aet v5.0 features greater sequence contiguity and improved annotation.</title>
        <authorList>
            <person name="Wang L."/>
            <person name="Zhu T."/>
            <person name="Rodriguez J.C."/>
            <person name="Deal K.R."/>
            <person name="Dubcovsky J."/>
            <person name="McGuire P.E."/>
            <person name="Lux T."/>
            <person name="Spannagl M."/>
            <person name="Mayer K.F.X."/>
            <person name="Baldrich P."/>
            <person name="Meyers B.C."/>
            <person name="Huo N."/>
            <person name="Gu Y.Q."/>
            <person name="Zhou H."/>
            <person name="Devos K.M."/>
            <person name="Bennetzen J.L."/>
            <person name="Unver T."/>
            <person name="Budak H."/>
            <person name="Gulick P.J."/>
            <person name="Galiba G."/>
            <person name="Kalapos B."/>
            <person name="Nelson D.R."/>
            <person name="Li P."/>
            <person name="You F.M."/>
            <person name="Luo M.C."/>
            <person name="Dvorak J."/>
        </authorList>
    </citation>
    <scope>NUCLEOTIDE SEQUENCE [LARGE SCALE GENOMIC DNA]</scope>
    <source>
        <strain evidence="2">cv. AL8/78</strain>
    </source>
</reference>
<reference evidence="3" key="1">
    <citation type="journal article" date="2014" name="Science">
        <title>Ancient hybridizations among the ancestral genomes of bread wheat.</title>
        <authorList>
            <consortium name="International Wheat Genome Sequencing Consortium,"/>
            <person name="Marcussen T."/>
            <person name="Sandve S.R."/>
            <person name="Heier L."/>
            <person name="Spannagl M."/>
            <person name="Pfeifer M."/>
            <person name="Jakobsen K.S."/>
            <person name="Wulff B.B."/>
            <person name="Steuernagel B."/>
            <person name="Mayer K.F."/>
            <person name="Olsen O.A."/>
        </authorList>
    </citation>
    <scope>NUCLEOTIDE SEQUENCE [LARGE SCALE GENOMIC DNA]</scope>
    <source>
        <strain evidence="3">cv. AL8/78</strain>
    </source>
</reference>
<sequence>RRSAPAPMTTATATAAPLTGMDKYEEVRDIGSGNFGVARLMRHRENDGLVAVKLIERGHRVGAPPL</sequence>
<dbReference type="InterPro" id="IPR017441">
    <property type="entry name" value="Protein_kinase_ATP_BS"/>
</dbReference>